<evidence type="ECO:0000313" key="12">
    <source>
        <dbReference type="Proteomes" id="UP000002039"/>
    </source>
</evidence>
<dbReference type="InterPro" id="IPR000719">
    <property type="entry name" value="Prot_kinase_dom"/>
</dbReference>
<comment type="catalytic activity">
    <reaction evidence="8">
        <text>L-seryl-[protein] + ATP = O-phospho-L-seryl-[protein] + ADP + H(+)</text>
        <dbReference type="Rhea" id="RHEA:17989"/>
        <dbReference type="Rhea" id="RHEA-COMP:9863"/>
        <dbReference type="Rhea" id="RHEA-COMP:11604"/>
        <dbReference type="ChEBI" id="CHEBI:15378"/>
        <dbReference type="ChEBI" id="CHEBI:29999"/>
        <dbReference type="ChEBI" id="CHEBI:30616"/>
        <dbReference type="ChEBI" id="CHEBI:83421"/>
        <dbReference type="ChEBI" id="CHEBI:456216"/>
        <dbReference type="EC" id="2.7.11.1"/>
    </reaction>
</comment>
<feature type="domain" description="Protein kinase" evidence="10">
    <location>
        <begin position="19"/>
        <end position="325"/>
    </location>
</feature>
<keyword evidence="3" id="KW-0808">Transferase</keyword>
<evidence type="ECO:0000256" key="9">
    <source>
        <dbReference type="PROSITE-ProRule" id="PRU10141"/>
    </source>
</evidence>
<dbReference type="InterPro" id="IPR011009">
    <property type="entry name" value="Kinase-like_dom_sf"/>
</dbReference>
<accession>A0ABP2ELP3</accession>
<evidence type="ECO:0000256" key="1">
    <source>
        <dbReference type="ARBA" id="ARBA00012513"/>
    </source>
</evidence>
<evidence type="ECO:0000259" key="10">
    <source>
        <dbReference type="PROSITE" id="PS50011"/>
    </source>
</evidence>
<dbReference type="EC" id="2.7.11.1" evidence="1"/>
<dbReference type="PANTHER" id="PTHR47634">
    <property type="entry name" value="PROTEIN KINASE DOMAIN-CONTAINING PROTEIN-RELATED"/>
    <property type="match status" value="1"/>
</dbReference>
<proteinExistence type="predicted"/>
<dbReference type="RefSeq" id="XP_045272227.1">
    <property type="nucleotide sequence ID" value="XM_045416520.1"/>
</dbReference>
<dbReference type="GO" id="GO:0016301">
    <property type="term" value="F:kinase activity"/>
    <property type="evidence" value="ECO:0007669"/>
    <property type="project" value="UniProtKB-KW"/>
</dbReference>
<keyword evidence="4 9" id="KW-0547">Nucleotide-binding</keyword>
<keyword evidence="6 9" id="KW-0067">ATP-binding</keyword>
<evidence type="ECO:0000313" key="11">
    <source>
        <dbReference type="EMBL" id="EEQ84197.2"/>
    </source>
</evidence>
<evidence type="ECO:0000256" key="7">
    <source>
        <dbReference type="ARBA" id="ARBA00047899"/>
    </source>
</evidence>
<dbReference type="EMBL" id="EQ999973">
    <property type="protein sequence ID" value="EEQ84197.2"/>
    <property type="molecule type" value="Genomic_DNA"/>
</dbReference>
<evidence type="ECO:0000256" key="3">
    <source>
        <dbReference type="ARBA" id="ARBA00022679"/>
    </source>
</evidence>
<protein>
    <recommendedName>
        <fullName evidence="1">non-specific serine/threonine protein kinase</fullName>
        <ecNumber evidence="1">2.7.11.1</ecNumber>
    </recommendedName>
</protein>
<dbReference type="PROSITE" id="PS00107">
    <property type="entry name" value="PROTEIN_KINASE_ATP"/>
    <property type="match status" value="1"/>
</dbReference>
<comment type="catalytic activity">
    <reaction evidence="7">
        <text>L-threonyl-[protein] + ATP = O-phospho-L-threonyl-[protein] + ADP + H(+)</text>
        <dbReference type="Rhea" id="RHEA:46608"/>
        <dbReference type="Rhea" id="RHEA-COMP:11060"/>
        <dbReference type="Rhea" id="RHEA-COMP:11605"/>
        <dbReference type="ChEBI" id="CHEBI:15378"/>
        <dbReference type="ChEBI" id="CHEBI:30013"/>
        <dbReference type="ChEBI" id="CHEBI:30616"/>
        <dbReference type="ChEBI" id="CHEBI:61977"/>
        <dbReference type="ChEBI" id="CHEBI:456216"/>
        <dbReference type="EC" id="2.7.11.1"/>
    </reaction>
</comment>
<name>A0ABP2ELP3_AJEDR</name>
<evidence type="ECO:0000256" key="6">
    <source>
        <dbReference type="ARBA" id="ARBA00022840"/>
    </source>
</evidence>
<reference evidence="12" key="1">
    <citation type="journal article" date="2015" name="PLoS Genet.">
        <title>The dynamic genome and transcriptome of the human fungal pathogen Blastomyces and close relative Emmonsia.</title>
        <authorList>
            <person name="Munoz J.F."/>
            <person name="Gauthier G.M."/>
            <person name="Desjardins C.A."/>
            <person name="Gallo J.E."/>
            <person name="Holder J."/>
            <person name="Sullivan T.D."/>
            <person name="Marty A.J."/>
            <person name="Carmen J.C."/>
            <person name="Chen Z."/>
            <person name="Ding L."/>
            <person name="Gujja S."/>
            <person name="Magrini V."/>
            <person name="Misas E."/>
            <person name="Mitreva M."/>
            <person name="Priest M."/>
            <person name="Saif S."/>
            <person name="Whiston E.A."/>
            <person name="Young S."/>
            <person name="Zeng Q."/>
            <person name="Goldman W.E."/>
            <person name="Mardis E.R."/>
            <person name="Taylor J.W."/>
            <person name="McEwen J.G."/>
            <person name="Clay O.K."/>
            <person name="Klein B.S."/>
            <person name="Cuomo C.A."/>
        </authorList>
    </citation>
    <scope>NUCLEOTIDE SEQUENCE [LARGE SCALE GENOMIC DNA]</scope>
    <source>
        <strain evidence="12">ER-3 / ATCC MYA-2586</strain>
    </source>
</reference>
<organism evidence="11 12">
    <name type="scientific">Ajellomyces dermatitidis (strain ER-3 / ATCC MYA-2586)</name>
    <name type="common">Blastomyces dermatitidis</name>
    <dbReference type="NCBI Taxonomy" id="559297"/>
    <lineage>
        <taxon>Eukaryota</taxon>
        <taxon>Fungi</taxon>
        <taxon>Dikarya</taxon>
        <taxon>Ascomycota</taxon>
        <taxon>Pezizomycotina</taxon>
        <taxon>Eurotiomycetes</taxon>
        <taxon>Eurotiomycetidae</taxon>
        <taxon>Onygenales</taxon>
        <taxon>Ajellomycetaceae</taxon>
        <taxon>Blastomyces</taxon>
    </lineage>
</organism>
<keyword evidence="5 11" id="KW-0418">Kinase</keyword>
<dbReference type="SMART" id="SM00220">
    <property type="entry name" value="S_TKc"/>
    <property type="match status" value="1"/>
</dbReference>
<evidence type="ECO:0000256" key="8">
    <source>
        <dbReference type="ARBA" id="ARBA00048679"/>
    </source>
</evidence>
<evidence type="ECO:0000256" key="2">
    <source>
        <dbReference type="ARBA" id="ARBA00022527"/>
    </source>
</evidence>
<dbReference type="PANTHER" id="PTHR47634:SF9">
    <property type="entry name" value="PROTEIN KINASE DOMAIN-CONTAINING PROTEIN-RELATED"/>
    <property type="match status" value="1"/>
</dbReference>
<dbReference type="Pfam" id="PF00069">
    <property type="entry name" value="Pkinase"/>
    <property type="match status" value="1"/>
</dbReference>
<dbReference type="PROSITE" id="PS50011">
    <property type="entry name" value="PROTEIN_KINASE_DOM"/>
    <property type="match status" value="1"/>
</dbReference>
<dbReference type="Gene3D" id="1.10.510.10">
    <property type="entry name" value="Transferase(Phosphotransferase) domain 1"/>
    <property type="match status" value="1"/>
</dbReference>
<evidence type="ECO:0000256" key="5">
    <source>
        <dbReference type="ARBA" id="ARBA00022777"/>
    </source>
</evidence>
<dbReference type="InterPro" id="IPR051334">
    <property type="entry name" value="SRPK"/>
</dbReference>
<dbReference type="Gene3D" id="3.30.200.20">
    <property type="entry name" value="Phosphorylase Kinase, domain 1"/>
    <property type="match status" value="1"/>
</dbReference>
<feature type="binding site" evidence="9">
    <location>
        <position position="48"/>
    </location>
    <ligand>
        <name>ATP</name>
        <dbReference type="ChEBI" id="CHEBI:30616"/>
    </ligand>
</feature>
<dbReference type="InterPro" id="IPR017441">
    <property type="entry name" value="Protein_kinase_ATP_BS"/>
</dbReference>
<dbReference type="SUPFAM" id="SSF56112">
    <property type="entry name" value="Protein kinase-like (PK-like)"/>
    <property type="match status" value="1"/>
</dbReference>
<gene>
    <name evidence="11" type="ORF">BDCG_01002</name>
</gene>
<keyword evidence="12" id="KW-1185">Reference proteome</keyword>
<keyword evidence="2" id="KW-0723">Serine/threonine-protein kinase</keyword>
<sequence length="445" mass="50129">MSPRKILASGTLPDLPVEATMHGKLGFGAYSTVWLCRDLQGHQHVAMKVYERDFTQAQRELHVYNQLNLIVTEHIGSTLVRTAVDNLDISLPKGNHLCLVHKPLAMSLAELRARAPSRKFPEDLLKPTLIHIFYALDFLHSEAQVIHTGSDLNTIPKKTRLFFSDISENPWPPCVICDFGEALTSSTTCHDDIQPYLYRAPKVLLRMRWDNKVDIWNVGVLIWDLFENMHLFDARDENRQNLNLHHLAEMVALLGTPPVGFLRQFFDYQGAWKGAIDIPAISLEMLERNLSDSNKDMLIQFVRKMLQWNPEARQSAKELLDDPWLRSEFWNDHCTGKPGAMGNKWQSKSHRANSLQGAPGNGILNATYPTAIAGCEKSIICAIINWKSQVNKTSLVSSQKCYFALFWTGLEASSGKGVPGPGDLLGITGRLCFTKLWQGTMPLVV</sequence>
<dbReference type="GeneID" id="69023675"/>
<dbReference type="Proteomes" id="UP000002039">
    <property type="component" value="Unassembled WGS sequence"/>
</dbReference>
<evidence type="ECO:0000256" key="4">
    <source>
        <dbReference type="ARBA" id="ARBA00022741"/>
    </source>
</evidence>